<protein>
    <submittedName>
        <fullName evidence="2">Uncharacterized protein</fullName>
    </submittedName>
</protein>
<proteinExistence type="predicted"/>
<dbReference type="EMBL" id="LSRX01000242">
    <property type="protein sequence ID" value="OLQ03221.1"/>
    <property type="molecule type" value="Genomic_DNA"/>
</dbReference>
<reference evidence="2 3" key="1">
    <citation type="submission" date="2016-02" db="EMBL/GenBank/DDBJ databases">
        <title>Genome analysis of coral dinoflagellate symbionts highlights evolutionary adaptations to a symbiotic lifestyle.</title>
        <authorList>
            <person name="Aranda M."/>
            <person name="Li Y."/>
            <person name="Liew Y.J."/>
            <person name="Baumgarten S."/>
            <person name="Simakov O."/>
            <person name="Wilson M."/>
            <person name="Piel J."/>
            <person name="Ashoor H."/>
            <person name="Bougouffa S."/>
            <person name="Bajic V.B."/>
            <person name="Ryu T."/>
            <person name="Ravasi T."/>
            <person name="Bayer T."/>
            <person name="Micklem G."/>
            <person name="Kim H."/>
            <person name="Bhak J."/>
            <person name="Lajeunesse T.C."/>
            <person name="Voolstra C.R."/>
        </authorList>
    </citation>
    <scope>NUCLEOTIDE SEQUENCE [LARGE SCALE GENOMIC DNA]</scope>
    <source>
        <strain evidence="2 3">CCMP2467</strain>
    </source>
</reference>
<name>A0A1Q9E738_SYMMI</name>
<dbReference type="OrthoDB" id="446052at2759"/>
<sequence>MVTSKKGTGTGKVAKAAKAKADSTKPKPKEQSARAEASTQRSPADGSGTASGSARVGAVLPPELQTLELGAGEGVLSRYTVAQCMARGIDVSDAKYSTVDLFGPNLTGAAYLEAVWKAFGEEECDVPWYTERGDGNKVRNVQRSPLSRPIQNSTASAYMHRILKEGLSQLASGEAVFRWKDETRSFPAEAGTFNHRAEALYRAAESHGDNVFVKQVQSSSVLAPSRKKGGPVTLIITVGTSPCGSHDSRLHWCGEY</sequence>
<dbReference type="Proteomes" id="UP000186817">
    <property type="component" value="Unassembled WGS sequence"/>
</dbReference>
<evidence type="ECO:0000256" key="1">
    <source>
        <dbReference type="SAM" id="MobiDB-lite"/>
    </source>
</evidence>
<feature type="compositionally biased region" description="Polar residues" evidence="1">
    <location>
        <begin position="37"/>
        <end position="52"/>
    </location>
</feature>
<evidence type="ECO:0000313" key="2">
    <source>
        <dbReference type="EMBL" id="OLQ03221.1"/>
    </source>
</evidence>
<gene>
    <name evidence="2" type="ORF">AK812_SmicGene13865</name>
</gene>
<accession>A0A1Q9E738</accession>
<feature type="region of interest" description="Disordered" evidence="1">
    <location>
        <begin position="1"/>
        <end position="55"/>
    </location>
</feature>
<organism evidence="2 3">
    <name type="scientific">Symbiodinium microadriaticum</name>
    <name type="common">Dinoflagellate</name>
    <name type="synonym">Zooxanthella microadriatica</name>
    <dbReference type="NCBI Taxonomy" id="2951"/>
    <lineage>
        <taxon>Eukaryota</taxon>
        <taxon>Sar</taxon>
        <taxon>Alveolata</taxon>
        <taxon>Dinophyceae</taxon>
        <taxon>Suessiales</taxon>
        <taxon>Symbiodiniaceae</taxon>
        <taxon>Symbiodinium</taxon>
    </lineage>
</organism>
<dbReference type="AlphaFoldDB" id="A0A1Q9E738"/>
<feature type="compositionally biased region" description="Low complexity" evidence="1">
    <location>
        <begin position="1"/>
        <end position="16"/>
    </location>
</feature>
<keyword evidence="3" id="KW-1185">Reference proteome</keyword>
<feature type="compositionally biased region" description="Basic and acidic residues" evidence="1">
    <location>
        <begin position="19"/>
        <end position="33"/>
    </location>
</feature>
<evidence type="ECO:0000313" key="3">
    <source>
        <dbReference type="Proteomes" id="UP000186817"/>
    </source>
</evidence>
<comment type="caution">
    <text evidence="2">The sequence shown here is derived from an EMBL/GenBank/DDBJ whole genome shotgun (WGS) entry which is preliminary data.</text>
</comment>